<sequence>MIAIFLNMLLPMAATPARPATPAPRLSLNVTADLDNQRTLFSWPGQRCADRRMQPDAPVRAFRRADGQITLISGSYVNWTMTGPSFDSLKVNCDSVFSPEGAGAGDQAWIEATYTPDGRTVGALLSREIADDKRPGACVPGPDNSCWLGDIIAARSTDMGQNYSKGSVVATLGDKRPANGRRYGAFTTSNIAKGPNGFYTIAFLEAKDMIRGNCLLRSDDPLDPARWRGWDGKGFTLNMNDPASAQRCATLANLNQPVRSIAWVSAKKRWIAVLSDNKASGGRQRPGVYFADSPNLFRWNTPRLLADSAISLVGPEVQQRRWFYPVILDPNSKSRNFDTIDHPDALLIFVAHRPGKGKGPINKNLVTVNVHIE</sequence>
<keyword evidence="2" id="KW-1185">Reference proteome</keyword>
<evidence type="ECO:0000313" key="1">
    <source>
        <dbReference type="EMBL" id="MFC3440448.1"/>
    </source>
</evidence>
<protein>
    <submittedName>
        <fullName evidence="1">Uncharacterized protein</fullName>
    </submittedName>
</protein>
<gene>
    <name evidence="1" type="ORF">ACFOKF_04400</name>
</gene>
<reference evidence="2" key="1">
    <citation type="journal article" date="2019" name="Int. J. Syst. Evol. Microbiol.">
        <title>The Global Catalogue of Microorganisms (GCM) 10K type strain sequencing project: providing services to taxonomists for standard genome sequencing and annotation.</title>
        <authorList>
            <consortium name="The Broad Institute Genomics Platform"/>
            <consortium name="The Broad Institute Genome Sequencing Center for Infectious Disease"/>
            <person name="Wu L."/>
            <person name="Ma J."/>
        </authorList>
    </citation>
    <scope>NUCLEOTIDE SEQUENCE [LARGE SCALE GENOMIC DNA]</scope>
    <source>
        <strain evidence="2">CCM 7491</strain>
    </source>
</reference>
<evidence type="ECO:0000313" key="2">
    <source>
        <dbReference type="Proteomes" id="UP001595681"/>
    </source>
</evidence>
<comment type="caution">
    <text evidence="1">The sequence shown here is derived from an EMBL/GenBank/DDBJ whole genome shotgun (WGS) entry which is preliminary data.</text>
</comment>
<accession>A0ABV7NAB4</accession>
<dbReference type="EMBL" id="JBHRVU010000004">
    <property type="protein sequence ID" value="MFC3440448.1"/>
    <property type="molecule type" value="Genomic_DNA"/>
</dbReference>
<name>A0ABV7NAB4_9SPHN</name>
<dbReference type="RefSeq" id="WP_380793477.1">
    <property type="nucleotide sequence ID" value="NZ_JBHRVU010000004.1"/>
</dbReference>
<organism evidence="1 2">
    <name type="scientific">Sphingobium rhizovicinum</name>
    <dbReference type="NCBI Taxonomy" id="432308"/>
    <lineage>
        <taxon>Bacteria</taxon>
        <taxon>Pseudomonadati</taxon>
        <taxon>Pseudomonadota</taxon>
        <taxon>Alphaproteobacteria</taxon>
        <taxon>Sphingomonadales</taxon>
        <taxon>Sphingomonadaceae</taxon>
        <taxon>Sphingobium</taxon>
    </lineage>
</organism>
<dbReference type="Proteomes" id="UP001595681">
    <property type="component" value="Unassembled WGS sequence"/>
</dbReference>
<proteinExistence type="predicted"/>